<dbReference type="PROSITE" id="PS50005">
    <property type="entry name" value="TPR"/>
    <property type="match status" value="2"/>
</dbReference>
<feature type="non-terminal residue" evidence="4">
    <location>
        <position position="1"/>
    </location>
</feature>
<keyword evidence="1" id="KW-0677">Repeat</keyword>
<dbReference type="EMBL" id="UINC01049496">
    <property type="protein sequence ID" value="SVB61356.1"/>
    <property type="molecule type" value="Genomic_DNA"/>
</dbReference>
<gene>
    <name evidence="4" type="ORF">METZ01_LOCUS214210</name>
</gene>
<feature type="non-terminal residue" evidence="4">
    <location>
        <position position="528"/>
    </location>
</feature>
<reference evidence="4" key="1">
    <citation type="submission" date="2018-05" db="EMBL/GenBank/DDBJ databases">
        <authorList>
            <person name="Lanie J.A."/>
            <person name="Ng W.-L."/>
            <person name="Kazmierczak K.M."/>
            <person name="Andrzejewski T.M."/>
            <person name="Davidsen T.M."/>
            <person name="Wayne K.J."/>
            <person name="Tettelin H."/>
            <person name="Glass J.I."/>
            <person name="Rusch D."/>
            <person name="Podicherti R."/>
            <person name="Tsui H.-C.T."/>
            <person name="Winkler M.E."/>
        </authorList>
    </citation>
    <scope>NUCLEOTIDE SEQUENCE</scope>
</reference>
<organism evidence="4">
    <name type="scientific">marine metagenome</name>
    <dbReference type="NCBI Taxonomy" id="408172"/>
    <lineage>
        <taxon>unclassified sequences</taxon>
        <taxon>metagenomes</taxon>
        <taxon>ecological metagenomes</taxon>
    </lineage>
</organism>
<dbReference type="SMART" id="SM00028">
    <property type="entry name" value="TPR"/>
    <property type="match status" value="5"/>
</dbReference>
<dbReference type="SUPFAM" id="SSF48452">
    <property type="entry name" value="TPR-like"/>
    <property type="match status" value="2"/>
</dbReference>
<dbReference type="InterPro" id="IPR050498">
    <property type="entry name" value="Ycf3"/>
</dbReference>
<dbReference type="Gene3D" id="1.25.40.10">
    <property type="entry name" value="Tetratricopeptide repeat domain"/>
    <property type="match status" value="3"/>
</dbReference>
<accession>A0A382FE47</accession>
<dbReference type="InterPro" id="IPR011990">
    <property type="entry name" value="TPR-like_helical_dom_sf"/>
</dbReference>
<protein>
    <submittedName>
        <fullName evidence="4">Uncharacterized protein</fullName>
    </submittedName>
</protein>
<keyword evidence="3" id="KW-0472">Membrane</keyword>
<dbReference type="InterPro" id="IPR019734">
    <property type="entry name" value="TPR_rpt"/>
</dbReference>
<keyword evidence="2" id="KW-0802">TPR repeat</keyword>
<keyword evidence="3" id="KW-1133">Transmembrane helix</keyword>
<evidence type="ECO:0000256" key="1">
    <source>
        <dbReference type="ARBA" id="ARBA00022737"/>
    </source>
</evidence>
<name>A0A382FE47_9ZZZZ</name>
<evidence type="ECO:0000256" key="3">
    <source>
        <dbReference type="SAM" id="Phobius"/>
    </source>
</evidence>
<feature type="transmembrane region" description="Helical" evidence="3">
    <location>
        <begin position="12"/>
        <end position="28"/>
    </location>
</feature>
<evidence type="ECO:0000313" key="4">
    <source>
        <dbReference type="EMBL" id="SVB61356.1"/>
    </source>
</evidence>
<proteinExistence type="predicted"/>
<evidence type="ECO:0000256" key="2">
    <source>
        <dbReference type="ARBA" id="ARBA00022803"/>
    </source>
</evidence>
<keyword evidence="3" id="KW-0812">Transmembrane</keyword>
<dbReference type="PANTHER" id="PTHR44858:SF1">
    <property type="entry name" value="UDP-N-ACETYLGLUCOSAMINE--PEPTIDE N-ACETYLGLUCOSAMINYLTRANSFERASE SPINDLY-RELATED"/>
    <property type="match status" value="1"/>
</dbReference>
<dbReference type="Gene3D" id="3.40.50.10070">
    <property type="entry name" value="TolB, N-terminal domain"/>
    <property type="match status" value="1"/>
</dbReference>
<sequence length="528" mass="59973">HQKQQSTNRPFIYGALAALVIMAAVFLYKNNMSSLNRELGRSIAVLPFENMTEQSGSDYFSDGITEDIISALSEINGLRVIARTSILQYKGTNKTVVEIAKEVNVNTILEGSVRRIDNNVRVVAQLIDIETDDHLWAKTYDRKLDDIFEVQSDIAMNIANALEAELSTELAAELASSSTQNSQAYENYLKGKEQYFTYTEKGYREAIKYHNQALELDPNYALAYAELGNAYAQLYNTTKEVSFKDIGFKSVEKALSINPDLAEAYKARGVLNAYTGQGIKALEDYLKAVDLKPGYSDVIANIGYRYFAFGDLSECYNWQKKAHALNPNHRFNAWYHSIPLFIMNENESAIEILKNDLEKIKDSFEMRAILFYLHANNGDYKKAKLMLDELSKVRSDDKRTFELRGLYHLMQGEHEEGVRMMALAPYPTEYSQLLLAQAYFKLKDKNKGEEILKNIEEASQELVDRGSPSYHPFYKLAQVNALRGDYDIALGLLEDAIGNGFRGYAHEDNFISWLVNPIFSEPIRPAYS</sequence>
<dbReference type="AlphaFoldDB" id="A0A382FE47"/>
<dbReference type="PANTHER" id="PTHR44858">
    <property type="entry name" value="TETRATRICOPEPTIDE REPEAT PROTEIN 6"/>
    <property type="match status" value="1"/>
</dbReference>